<accession>A0ABM1SQ31</accession>
<reference evidence="2 3" key="1">
    <citation type="submission" date="2025-05" db="UniProtKB">
        <authorList>
            <consortium name="RefSeq"/>
        </authorList>
    </citation>
    <scope>IDENTIFICATION</scope>
    <source>
        <tissue evidence="2 3">Muscle</tissue>
    </source>
</reference>
<keyword evidence="1" id="KW-1185">Reference proteome</keyword>
<dbReference type="RefSeq" id="XP_022245735.1">
    <property type="nucleotide sequence ID" value="XM_022390027.1"/>
</dbReference>
<dbReference type="Proteomes" id="UP000694941">
    <property type="component" value="Unplaced"/>
</dbReference>
<proteinExistence type="predicted"/>
<evidence type="ECO:0000313" key="2">
    <source>
        <dbReference type="RefSeq" id="XP_022245735.1"/>
    </source>
</evidence>
<protein>
    <submittedName>
        <fullName evidence="2 3">Transcriptional protein SWT1-like</fullName>
    </submittedName>
</protein>
<evidence type="ECO:0000313" key="1">
    <source>
        <dbReference type="Proteomes" id="UP000694941"/>
    </source>
</evidence>
<sequence>MKESWQETEIHPMPWTLIQILKYIQSHWNTVFGFIFTRDVKSIIDKLVNELKDSQGNICEKKNALNFFSSAISLSYCIQRIYGSTSASIERLKQLRKHCHSLSVDQICMNTQLEVQLIDSRPLCTESQQKRVFEMFRYVWEVINHVSGMLLDSLDFLHNLQYNRPNPVPNREEAMDFLPRFFPKLKTLKRQMQSVVQSSSSSDLQYKESVSQLFNSLIHFVPQLEVQLNTPTPDTITIEMMELYCGNPNNRECLASGYDELVQFYGLVHQCIMNTDGTSDLN</sequence>
<dbReference type="RefSeq" id="XP_022245737.1">
    <property type="nucleotide sequence ID" value="XM_022390029.1"/>
</dbReference>
<organism evidence="1 4">
    <name type="scientific">Limulus polyphemus</name>
    <name type="common">Atlantic horseshoe crab</name>
    <dbReference type="NCBI Taxonomy" id="6850"/>
    <lineage>
        <taxon>Eukaryota</taxon>
        <taxon>Metazoa</taxon>
        <taxon>Ecdysozoa</taxon>
        <taxon>Arthropoda</taxon>
        <taxon>Chelicerata</taxon>
        <taxon>Merostomata</taxon>
        <taxon>Xiphosura</taxon>
        <taxon>Limulidae</taxon>
        <taxon>Limulus</taxon>
    </lineage>
</organism>
<gene>
    <name evidence="2 3 4" type="primary">LOC111086592</name>
</gene>
<name>A0ABM1SQ31_LIMPO</name>
<dbReference type="RefSeq" id="XP_022245736.1">
    <property type="nucleotide sequence ID" value="XM_022390028.1"/>
</dbReference>
<evidence type="ECO:0000313" key="4">
    <source>
        <dbReference type="RefSeq" id="XP_022245737.1"/>
    </source>
</evidence>
<dbReference type="GeneID" id="111086592"/>
<evidence type="ECO:0000313" key="3">
    <source>
        <dbReference type="RefSeq" id="XP_022245736.1"/>
    </source>
</evidence>